<dbReference type="AlphaFoldDB" id="A0A1E8QAK0"/>
<accession>A0A1E8QAK0</accession>
<evidence type="ECO:0000259" key="1">
    <source>
        <dbReference type="SMART" id="SM00065"/>
    </source>
</evidence>
<dbReference type="SUPFAM" id="SSF55781">
    <property type="entry name" value="GAF domain-like"/>
    <property type="match status" value="1"/>
</dbReference>
<sequence length="187" mass="19560">MTAMPVNLAAVRRRHVGDAKVAPPSTPHTLPVPPLTSALRAIAHQAMTSRRASTGAGVTLLTTTGRRITSVGSDRVAERVNALHDACQDGPFADAWTRRRVVRVPDITADAAGAWTARARDLGLRSVLAAPLATADRLLGVLAAWAPVAGAYEERDAAAFERFACSAAALIDVVQTTSAAHFPVLGL</sequence>
<feature type="domain" description="GAF" evidence="1">
    <location>
        <begin position="38"/>
        <end position="181"/>
    </location>
</feature>
<reference evidence="2 3" key="1">
    <citation type="submission" date="2016-09" db="EMBL/GenBank/DDBJ databases">
        <title>genome sequence of Mycobacterium sp. 739 SCH.</title>
        <authorList>
            <person name="Greninger A.L."/>
            <person name="Qin X."/>
            <person name="Jerome K."/>
            <person name="Vora S."/>
            <person name="Quinn K."/>
        </authorList>
    </citation>
    <scope>NUCLEOTIDE SEQUENCE [LARGE SCALE GENOMIC DNA]</scope>
    <source>
        <strain evidence="2 3">SCH</strain>
    </source>
</reference>
<dbReference type="InterPro" id="IPR003018">
    <property type="entry name" value="GAF"/>
</dbReference>
<name>A0A1E8QAK0_9MYCO</name>
<evidence type="ECO:0000313" key="3">
    <source>
        <dbReference type="Proteomes" id="UP000178953"/>
    </source>
</evidence>
<comment type="caution">
    <text evidence="2">The sequence shown here is derived from an EMBL/GenBank/DDBJ whole genome shotgun (WGS) entry which is preliminary data.</text>
</comment>
<proteinExistence type="predicted"/>
<gene>
    <name evidence="2" type="ORF">BEL07_02415</name>
</gene>
<protein>
    <recommendedName>
        <fullName evidence="1">GAF domain-containing protein</fullName>
    </recommendedName>
</protein>
<dbReference type="InterPro" id="IPR029016">
    <property type="entry name" value="GAF-like_dom_sf"/>
</dbReference>
<dbReference type="RefSeq" id="WP_070351523.1">
    <property type="nucleotide sequence ID" value="NZ_CP043474.1"/>
</dbReference>
<dbReference type="EMBL" id="MCHX01000004">
    <property type="protein sequence ID" value="OFJ55291.1"/>
    <property type="molecule type" value="Genomic_DNA"/>
</dbReference>
<dbReference type="SMART" id="SM00065">
    <property type="entry name" value="GAF"/>
    <property type="match status" value="1"/>
</dbReference>
<dbReference type="OrthoDB" id="4929862at2"/>
<dbReference type="Proteomes" id="UP000178953">
    <property type="component" value="Unassembled WGS sequence"/>
</dbReference>
<dbReference type="Gene3D" id="3.30.450.40">
    <property type="match status" value="1"/>
</dbReference>
<keyword evidence="3" id="KW-1185">Reference proteome</keyword>
<organism evidence="2 3">
    <name type="scientific">Mycolicibacterium grossiae</name>
    <dbReference type="NCBI Taxonomy" id="1552759"/>
    <lineage>
        <taxon>Bacteria</taxon>
        <taxon>Bacillati</taxon>
        <taxon>Actinomycetota</taxon>
        <taxon>Actinomycetes</taxon>
        <taxon>Mycobacteriales</taxon>
        <taxon>Mycobacteriaceae</taxon>
        <taxon>Mycolicibacterium</taxon>
    </lineage>
</organism>
<dbReference type="Pfam" id="PF13185">
    <property type="entry name" value="GAF_2"/>
    <property type="match status" value="1"/>
</dbReference>
<evidence type="ECO:0000313" key="2">
    <source>
        <dbReference type="EMBL" id="OFJ55291.1"/>
    </source>
</evidence>